<keyword evidence="2" id="KW-1185">Reference proteome</keyword>
<protein>
    <submittedName>
        <fullName evidence="1">Myc-type basic helix-loop-helix (BHLH) domain-containing protein</fullName>
    </submittedName>
</protein>
<proteinExistence type="predicted"/>
<sequence>MAAGMGLTESSRGRHWRQALRRRLLTEKASYYCSKMVEKHNTVLENEASKEAEDEGNSNGFGNGNDSNYDDDDDDDDGVVEEIERRIRALKRLIPGGEGLGMEKLFEETAHYIEALEGQVTTMRTLATFLDGLHKERRLLHG</sequence>
<name>A0ACB7WD35_DIOAL</name>
<organism evidence="1 2">
    <name type="scientific">Dioscorea alata</name>
    <name type="common">Purple yam</name>
    <dbReference type="NCBI Taxonomy" id="55571"/>
    <lineage>
        <taxon>Eukaryota</taxon>
        <taxon>Viridiplantae</taxon>
        <taxon>Streptophyta</taxon>
        <taxon>Embryophyta</taxon>
        <taxon>Tracheophyta</taxon>
        <taxon>Spermatophyta</taxon>
        <taxon>Magnoliopsida</taxon>
        <taxon>Liliopsida</taxon>
        <taxon>Dioscoreales</taxon>
        <taxon>Dioscoreaceae</taxon>
        <taxon>Dioscorea</taxon>
    </lineage>
</organism>
<dbReference type="EMBL" id="CM037014">
    <property type="protein sequence ID" value="KAH7686019.1"/>
    <property type="molecule type" value="Genomic_DNA"/>
</dbReference>
<reference evidence="2" key="1">
    <citation type="journal article" date="2022" name="Nat. Commun.">
        <title>Chromosome evolution and the genetic basis of agronomically important traits in greater yam.</title>
        <authorList>
            <person name="Bredeson J.V."/>
            <person name="Lyons J.B."/>
            <person name="Oniyinde I.O."/>
            <person name="Okereke N.R."/>
            <person name="Kolade O."/>
            <person name="Nnabue I."/>
            <person name="Nwadili C.O."/>
            <person name="Hribova E."/>
            <person name="Parker M."/>
            <person name="Nwogha J."/>
            <person name="Shu S."/>
            <person name="Carlson J."/>
            <person name="Kariba R."/>
            <person name="Muthemba S."/>
            <person name="Knop K."/>
            <person name="Barton G.J."/>
            <person name="Sherwood A.V."/>
            <person name="Lopez-Montes A."/>
            <person name="Asiedu R."/>
            <person name="Jamnadass R."/>
            <person name="Muchugi A."/>
            <person name="Goodstein D."/>
            <person name="Egesi C.N."/>
            <person name="Featherston J."/>
            <person name="Asfaw A."/>
            <person name="Simpson G.G."/>
            <person name="Dolezel J."/>
            <person name="Hendre P.S."/>
            <person name="Van Deynze A."/>
            <person name="Kumar P.L."/>
            <person name="Obidiegwu J.E."/>
            <person name="Bhattacharjee R."/>
            <person name="Rokhsar D.S."/>
        </authorList>
    </citation>
    <scope>NUCLEOTIDE SEQUENCE [LARGE SCALE GENOMIC DNA]</scope>
    <source>
        <strain evidence="2">cv. TDa95/00328</strain>
    </source>
</reference>
<comment type="caution">
    <text evidence="1">The sequence shown here is derived from an EMBL/GenBank/DDBJ whole genome shotgun (WGS) entry which is preliminary data.</text>
</comment>
<evidence type="ECO:0000313" key="2">
    <source>
        <dbReference type="Proteomes" id="UP000827976"/>
    </source>
</evidence>
<evidence type="ECO:0000313" key="1">
    <source>
        <dbReference type="EMBL" id="KAH7686019.1"/>
    </source>
</evidence>
<gene>
    <name evidence="1" type="ORF">IHE45_04G077300</name>
</gene>
<dbReference type="Proteomes" id="UP000827976">
    <property type="component" value="Chromosome 4"/>
</dbReference>
<accession>A0ACB7WD35</accession>